<dbReference type="AlphaFoldDB" id="A0AA41L7Q4"/>
<reference evidence="2" key="1">
    <citation type="submission" date="2021-07" db="EMBL/GenBank/DDBJ databases">
        <title>Characterization of violacein-producing bacteria and related species.</title>
        <authorList>
            <person name="Wilson H.S."/>
            <person name="De Leon M.E."/>
        </authorList>
    </citation>
    <scope>NUCLEOTIDE SEQUENCE</scope>
    <source>
        <strain evidence="2">HSC-15S17</strain>
    </source>
</reference>
<dbReference type="Pfam" id="PF14280">
    <property type="entry name" value="DUF4365"/>
    <property type="match status" value="1"/>
</dbReference>
<accession>A0AA41L7Q4</accession>
<dbReference type="InterPro" id="IPR025375">
    <property type="entry name" value="DUF4365"/>
</dbReference>
<feature type="domain" description="DUF4365" evidence="1">
    <location>
        <begin position="5"/>
        <end position="47"/>
    </location>
</feature>
<evidence type="ECO:0000313" key="2">
    <source>
        <dbReference type="EMBL" id="MBV6321460.1"/>
    </source>
</evidence>
<dbReference type="EMBL" id="JAHTGR010000005">
    <property type="protein sequence ID" value="MBV6321460.1"/>
    <property type="molecule type" value="Genomic_DNA"/>
</dbReference>
<protein>
    <submittedName>
        <fullName evidence="2">DUF4365 domain-containing protein</fullName>
    </submittedName>
</protein>
<dbReference type="Proteomes" id="UP001155901">
    <property type="component" value="Unassembled WGS sequence"/>
</dbReference>
<organism evidence="2 3">
    <name type="scientific">Duganella violaceipulchra</name>
    <dbReference type="NCBI Taxonomy" id="2849652"/>
    <lineage>
        <taxon>Bacteria</taxon>
        <taxon>Pseudomonadati</taxon>
        <taxon>Pseudomonadota</taxon>
        <taxon>Betaproteobacteria</taxon>
        <taxon>Burkholderiales</taxon>
        <taxon>Oxalobacteraceae</taxon>
        <taxon>Telluria group</taxon>
        <taxon>Duganella</taxon>
    </lineage>
</organism>
<evidence type="ECO:0000259" key="1">
    <source>
        <dbReference type="Pfam" id="PF14280"/>
    </source>
</evidence>
<dbReference type="RefSeq" id="WP_217942559.1">
    <property type="nucleotide sequence ID" value="NZ_JAHTGR010000005.1"/>
</dbReference>
<name>A0AA41L7Q4_9BURK</name>
<sequence>MFDIDIGIDAQVEIVDEDDETSTGRFVAFQVKATSVEEQNCRYVSTRQLAYLAGA</sequence>
<comment type="caution">
    <text evidence="2">The sequence shown here is derived from an EMBL/GenBank/DDBJ whole genome shotgun (WGS) entry which is preliminary data.</text>
</comment>
<proteinExistence type="predicted"/>
<evidence type="ECO:0000313" key="3">
    <source>
        <dbReference type="Proteomes" id="UP001155901"/>
    </source>
</evidence>
<gene>
    <name evidence="2" type="ORF">KVP70_10975</name>
</gene>